<dbReference type="AlphaFoldDB" id="A0A897MZQ1"/>
<dbReference type="Pfam" id="PF02361">
    <property type="entry name" value="CbiQ"/>
    <property type="match status" value="1"/>
</dbReference>
<evidence type="ECO:0000256" key="1">
    <source>
        <dbReference type="ARBA" id="ARBA00004141"/>
    </source>
</evidence>
<proteinExistence type="predicted"/>
<evidence type="ECO:0000256" key="4">
    <source>
        <dbReference type="ARBA" id="ARBA00022989"/>
    </source>
</evidence>
<dbReference type="InterPro" id="IPR003339">
    <property type="entry name" value="ABC/ECF_trnsptr_transmembrane"/>
</dbReference>
<dbReference type="PANTHER" id="PTHR34857:SF2">
    <property type="entry name" value="SLL0384 PROTEIN"/>
    <property type="match status" value="1"/>
</dbReference>
<keyword evidence="8" id="KW-1185">Reference proteome</keyword>
<dbReference type="EMBL" id="CP064786">
    <property type="protein sequence ID" value="QSG04359.1"/>
    <property type="molecule type" value="Genomic_DNA"/>
</dbReference>
<dbReference type="CDD" id="cd16914">
    <property type="entry name" value="EcfT"/>
    <property type="match status" value="1"/>
</dbReference>
<dbReference type="KEGG" id="hara:AArcS_3172"/>
<keyword evidence="3 6" id="KW-0812">Transmembrane</keyword>
<organism evidence="7 8">
    <name type="scientific">Natranaeroarchaeum sulfidigenes</name>
    <dbReference type="NCBI Taxonomy" id="2784880"/>
    <lineage>
        <taxon>Archaea</taxon>
        <taxon>Methanobacteriati</taxon>
        <taxon>Methanobacteriota</taxon>
        <taxon>Stenosarchaea group</taxon>
        <taxon>Halobacteria</taxon>
        <taxon>Halobacteriales</taxon>
        <taxon>Natronoarchaeaceae</taxon>
        <taxon>Natranaeroarchaeum</taxon>
    </lineage>
</organism>
<keyword evidence="4 6" id="KW-1133">Transmembrane helix</keyword>
<evidence type="ECO:0000313" key="7">
    <source>
        <dbReference type="EMBL" id="QSG04359.1"/>
    </source>
</evidence>
<evidence type="ECO:0000256" key="6">
    <source>
        <dbReference type="SAM" id="Phobius"/>
    </source>
</evidence>
<dbReference type="GO" id="GO:0005886">
    <property type="term" value="C:plasma membrane"/>
    <property type="evidence" value="ECO:0007669"/>
    <property type="project" value="UniProtKB-ARBA"/>
</dbReference>
<sequence>MLTYAPGTTLAHRLDPRAKLGFQIAFAVAAFAHTTMSGMVVLTVLALAVLVTARVSPLRALWSIRLPLVLLAFAPLLAAATLGPPWVDIGDGLVTALASYRVVLILLVSTAYVVTTAPRESRAAIQWAVPGRPGVVLGIGVSLIFRFLPVLQSDLRNIRDAIAARGGENASLRRRAELIGVHGVSRTFRRANRLALAMQARCFSWNPTLPPLSATRLDVPVVAVSGVLLLSPLL</sequence>
<keyword evidence="5 6" id="KW-0472">Membrane</keyword>
<dbReference type="RefSeq" id="WP_238480025.1">
    <property type="nucleotide sequence ID" value="NZ_CP064786.1"/>
</dbReference>
<dbReference type="GeneID" id="70686550"/>
<feature type="transmembrane region" description="Helical" evidence="6">
    <location>
        <begin position="93"/>
        <end position="114"/>
    </location>
</feature>
<feature type="transmembrane region" description="Helical" evidence="6">
    <location>
        <begin position="65"/>
        <end position="87"/>
    </location>
</feature>
<feature type="transmembrane region" description="Helical" evidence="6">
    <location>
        <begin position="134"/>
        <end position="151"/>
    </location>
</feature>
<evidence type="ECO:0000256" key="5">
    <source>
        <dbReference type="ARBA" id="ARBA00023136"/>
    </source>
</evidence>
<dbReference type="InterPro" id="IPR051611">
    <property type="entry name" value="ECF_transporter_component"/>
</dbReference>
<dbReference type="Proteomes" id="UP000663586">
    <property type="component" value="Chromosome"/>
</dbReference>
<gene>
    <name evidence="7" type="primary">ecfT</name>
    <name evidence="7" type="ORF">AArcS_3172</name>
</gene>
<feature type="transmembrane region" description="Helical" evidence="6">
    <location>
        <begin position="20"/>
        <end position="53"/>
    </location>
</feature>
<accession>A0A897MZQ1</accession>
<evidence type="ECO:0000313" key="8">
    <source>
        <dbReference type="Proteomes" id="UP000663586"/>
    </source>
</evidence>
<dbReference type="PANTHER" id="PTHR34857">
    <property type="entry name" value="SLL0384 PROTEIN"/>
    <property type="match status" value="1"/>
</dbReference>
<protein>
    <submittedName>
        <fullName evidence="7">Energy-coupling factor transporter transmembrane protein EcfT</fullName>
    </submittedName>
</protein>
<name>A0A897MZQ1_9EURY</name>
<keyword evidence="2" id="KW-1003">Cell membrane</keyword>
<comment type="subcellular location">
    <subcellularLocation>
        <location evidence="1">Membrane</location>
        <topology evidence="1">Multi-pass membrane protein</topology>
    </subcellularLocation>
</comment>
<evidence type="ECO:0000256" key="3">
    <source>
        <dbReference type="ARBA" id="ARBA00022692"/>
    </source>
</evidence>
<evidence type="ECO:0000256" key="2">
    <source>
        <dbReference type="ARBA" id="ARBA00022475"/>
    </source>
</evidence>
<reference evidence="7" key="1">
    <citation type="submission" date="2020-11" db="EMBL/GenBank/DDBJ databases">
        <title>Carbohydrate-dependent, anaerobic sulfur respiration: A novel catabolism in halophilic archaea.</title>
        <authorList>
            <person name="Sorokin D.Y."/>
            <person name="Messina E."/>
            <person name="Smedile F."/>
            <person name="La Cono V."/>
            <person name="Hallsworth J.E."/>
            <person name="Yakimov M.M."/>
        </authorList>
    </citation>
    <scope>NUCLEOTIDE SEQUENCE</scope>
    <source>
        <strain evidence="7">AArc-S</strain>
    </source>
</reference>